<sequence>MYTPTLLSSLALVATVAAAPSNTLDKRAPTAYFAGDSTMARGNNVITGWGAFTAYTLTIPSVNKAIGGRSSRSYTVEGRFDEIANLIKPGDIVTMEFGHNDGGSLSSSDNGRSVCPGTGNEICNSTYNGQKVTVRTYNWYLTEAGKKFIAKGAKVIVSSQTPNNPWESGSFQYTDGGRFVGYARDVAKALGSNAMFVDHGKYTANMFKGLGKAGTDALFVAGDHTHTNAKGADAVAKAFFKAVQCAGGGFFQGSIRNATASIPGTCL</sequence>
<evidence type="ECO:0008006" key="6">
    <source>
        <dbReference type="Google" id="ProtNLM"/>
    </source>
</evidence>
<keyword evidence="3" id="KW-0732">Signal</keyword>
<dbReference type="EMBL" id="WNKQ01000010">
    <property type="protein sequence ID" value="KAF5848813.1"/>
    <property type="molecule type" value="Genomic_DNA"/>
</dbReference>
<proteinExistence type="inferred from homology"/>
<dbReference type="InterPro" id="IPR037459">
    <property type="entry name" value="RhgT-like"/>
</dbReference>
<evidence type="ECO:0000313" key="4">
    <source>
        <dbReference type="EMBL" id="KAF5848813.1"/>
    </source>
</evidence>
<keyword evidence="2" id="KW-0378">Hydrolase</keyword>
<dbReference type="SUPFAM" id="SSF52266">
    <property type="entry name" value="SGNH hydrolase"/>
    <property type="match status" value="1"/>
</dbReference>
<name>A0A8H5ZED7_COCSA</name>
<dbReference type="InterPro" id="IPR001087">
    <property type="entry name" value="GDSL"/>
</dbReference>
<evidence type="ECO:0000313" key="5">
    <source>
        <dbReference type="Proteomes" id="UP000624244"/>
    </source>
</evidence>
<dbReference type="Pfam" id="PF00657">
    <property type="entry name" value="Lipase_GDSL"/>
    <property type="match status" value="1"/>
</dbReference>
<reference evidence="4" key="1">
    <citation type="submission" date="2019-11" db="EMBL/GenBank/DDBJ databases">
        <title>Bipolaris sorokiniana Genome sequencing.</title>
        <authorList>
            <person name="Wang H."/>
        </authorList>
    </citation>
    <scope>NUCLEOTIDE SEQUENCE</scope>
</reference>
<dbReference type="OMA" id="QMGHNDA"/>
<feature type="signal peptide" evidence="3">
    <location>
        <begin position="1"/>
        <end position="18"/>
    </location>
</feature>
<evidence type="ECO:0000256" key="1">
    <source>
        <dbReference type="ARBA" id="ARBA00008668"/>
    </source>
</evidence>
<dbReference type="InterPro" id="IPR036514">
    <property type="entry name" value="SGNH_hydro_sf"/>
</dbReference>
<evidence type="ECO:0000256" key="3">
    <source>
        <dbReference type="SAM" id="SignalP"/>
    </source>
</evidence>
<comment type="similarity">
    <text evidence="1">Belongs to the 'GDSL' lipolytic enzyme family.</text>
</comment>
<evidence type="ECO:0000256" key="2">
    <source>
        <dbReference type="ARBA" id="ARBA00022801"/>
    </source>
</evidence>
<protein>
    <recommendedName>
        <fullName evidence="6">Carbohydrate esterase family 12 protein</fullName>
    </recommendedName>
</protein>
<gene>
    <name evidence="4" type="ORF">GGP41_009952</name>
</gene>
<dbReference type="AlphaFoldDB" id="A0A8H5ZED7"/>
<dbReference type="Proteomes" id="UP000624244">
    <property type="component" value="Unassembled WGS sequence"/>
</dbReference>
<accession>A0A8H5ZED7</accession>
<dbReference type="Gene3D" id="3.40.50.1110">
    <property type="entry name" value="SGNH hydrolase"/>
    <property type="match status" value="1"/>
</dbReference>
<dbReference type="GO" id="GO:0016788">
    <property type="term" value="F:hydrolase activity, acting on ester bonds"/>
    <property type="evidence" value="ECO:0007669"/>
    <property type="project" value="InterPro"/>
</dbReference>
<feature type="chain" id="PRO_5034424351" description="Carbohydrate esterase family 12 protein" evidence="3">
    <location>
        <begin position="19"/>
        <end position="267"/>
    </location>
</feature>
<dbReference type="PANTHER" id="PTHR43695">
    <property type="entry name" value="PUTATIVE (AFU_ORTHOLOGUE AFUA_2G17250)-RELATED"/>
    <property type="match status" value="1"/>
</dbReference>
<comment type="caution">
    <text evidence="4">The sequence shown here is derived from an EMBL/GenBank/DDBJ whole genome shotgun (WGS) entry which is preliminary data.</text>
</comment>
<dbReference type="PANTHER" id="PTHR43695:SF1">
    <property type="entry name" value="RHAMNOGALACTURONAN ACETYLESTERASE"/>
    <property type="match status" value="1"/>
</dbReference>
<organism evidence="4 5">
    <name type="scientific">Cochliobolus sativus</name>
    <name type="common">Common root rot and spot blotch fungus</name>
    <name type="synonym">Bipolaris sorokiniana</name>
    <dbReference type="NCBI Taxonomy" id="45130"/>
    <lineage>
        <taxon>Eukaryota</taxon>
        <taxon>Fungi</taxon>
        <taxon>Dikarya</taxon>
        <taxon>Ascomycota</taxon>
        <taxon>Pezizomycotina</taxon>
        <taxon>Dothideomycetes</taxon>
        <taxon>Pleosporomycetidae</taxon>
        <taxon>Pleosporales</taxon>
        <taxon>Pleosporineae</taxon>
        <taxon>Pleosporaceae</taxon>
        <taxon>Bipolaris</taxon>
    </lineage>
</organism>